<dbReference type="PROSITE" id="PS50158">
    <property type="entry name" value="ZF_CCHC"/>
    <property type="match status" value="1"/>
</dbReference>
<keyword evidence="8" id="KW-0479">Metal-binding</keyword>
<dbReference type="InterPro" id="IPR056474">
    <property type="entry name" value="SEN1_barrel"/>
</dbReference>
<keyword evidence="3" id="KW-0547">Nucleotide-binding</keyword>
<dbReference type="CDD" id="cd18808">
    <property type="entry name" value="SF1_C_Upf1"/>
    <property type="match status" value="1"/>
</dbReference>
<reference evidence="12 13" key="1">
    <citation type="submission" date="2019-09" db="EMBL/GenBank/DDBJ databases">
        <title>Draft genome of the ectomycorrhizal ascomycete Sphaerosporella brunnea.</title>
        <authorList>
            <consortium name="DOE Joint Genome Institute"/>
            <person name="Benucci G.M."/>
            <person name="Marozzi G."/>
            <person name="Antonielli L."/>
            <person name="Sanchez S."/>
            <person name="Marco P."/>
            <person name="Wang X."/>
            <person name="Falini L.B."/>
            <person name="Barry K."/>
            <person name="Haridas S."/>
            <person name="Lipzen A."/>
            <person name="Labutti K."/>
            <person name="Grigoriev I.V."/>
            <person name="Murat C."/>
            <person name="Martin F."/>
            <person name="Albertini E."/>
            <person name="Donnini D."/>
            <person name="Bonito G."/>
        </authorList>
    </citation>
    <scope>NUCLEOTIDE SEQUENCE [LARGE SCALE GENOMIC DNA]</scope>
    <source>
        <strain evidence="12 13">Sb_GMNB300</strain>
    </source>
</reference>
<dbReference type="GO" id="GO:0008270">
    <property type="term" value="F:zinc ion binding"/>
    <property type="evidence" value="ECO:0007669"/>
    <property type="project" value="UniProtKB-KW"/>
</dbReference>
<evidence type="ECO:0000256" key="2">
    <source>
        <dbReference type="ARBA" id="ARBA00007913"/>
    </source>
</evidence>
<evidence type="ECO:0000256" key="3">
    <source>
        <dbReference type="ARBA" id="ARBA00022741"/>
    </source>
</evidence>
<dbReference type="GO" id="GO:0001147">
    <property type="term" value="F:transcription termination site sequence-specific DNA binding"/>
    <property type="evidence" value="ECO:0007669"/>
    <property type="project" value="TreeGrafter"/>
</dbReference>
<accession>A0A5J5ERJ9</accession>
<dbReference type="Gene3D" id="3.40.50.300">
    <property type="entry name" value="P-loop containing nucleotide triphosphate hydrolases"/>
    <property type="match status" value="2"/>
</dbReference>
<evidence type="ECO:0000256" key="1">
    <source>
        <dbReference type="ARBA" id="ARBA00004123"/>
    </source>
</evidence>
<keyword evidence="8" id="KW-0863">Zinc-finger</keyword>
<name>A0A5J5ERJ9_9PEZI</name>
<dbReference type="InterPro" id="IPR024481">
    <property type="entry name" value="Helicase_Sen1_N"/>
</dbReference>
<dbReference type="GO" id="GO:0016604">
    <property type="term" value="C:nuclear body"/>
    <property type="evidence" value="ECO:0007669"/>
    <property type="project" value="TreeGrafter"/>
</dbReference>
<dbReference type="InterPro" id="IPR041679">
    <property type="entry name" value="DNA2/NAM7-like_C"/>
</dbReference>
<keyword evidence="5" id="KW-0347">Helicase</keyword>
<dbReference type="InterPro" id="IPR045055">
    <property type="entry name" value="DNA2/NAM7-like"/>
</dbReference>
<organism evidence="12 13">
    <name type="scientific">Sphaerosporella brunnea</name>
    <dbReference type="NCBI Taxonomy" id="1250544"/>
    <lineage>
        <taxon>Eukaryota</taxon>
        <taxon>Fungi</taxon>
        <taxon>Dikarya</taxon>
        <taxon>Ascomycota</taxon>
        <taxon>Pezizomycotina</taxon>
        <taxon>Pezizomycetes</taxon>
        <taxon>Pezizales</taxon>
        <taxon>Pyronemataceae</taxon>
        <taxon>Sphaerosporella</taxon>
    </lineage>
</organism>
<proteinExistence type="inferred from homology"/>
<keyword evidence="9" id="KW-0175">Coiled coil</keyword>
<evidence type="ECO:0000256" key="6">
    <source>
        <dbReference type="ARBA" id="ARBA00022840"/>
    </source>
</evidence>
<dbReference type="FunFam" id="3.40.50.300:FF:001152">
    <property type="entry name" value="tRNA-splicing endonuclease, putative"/>
    <property type="match status" value="1"/>
</dbReference>
<evidence type="ECO:0000256" key="5">
    <source>
        <dbReference type="ARBA" id="ARBA00022806"/>
    </source>
</evidence>
<dbReference type="Pfam" id="PF13087">
    <property type="entry name" value="AAA_12"/>
    <property type="match status" value="1"/>
</dbReference>
<feature type="compositionally biased region" description="Basic and acidic residues" evidence="10">
    <location>
        <begin position="919"/>
        <end position="936"/>
    </location>
</feature>
<dbReference type="PANTHER" id="PTHR10887:SF495">
    <property type="entry name" value="HELICASE SENATAXIN ISOFORM X1-RELATED"/>
    <property type="match status" value="1"/>
</dbReference>
<sequence length="1931" mass="217394">MADVAGAVHHGLQVVANLPEEVHWLCEKVEPGVGGRQIAPDEDVATRADSTMHAIMLLSFSGQEDNQQWLKGKIAEQLARCTKCVEAFYSLKRIFYQKLLLEHGKANIDLFWEYLEDWDIERLTPVIREALEYLDRADSPDIWCEDIRKKPEVWNAIYECFCEPSMLERSPELKAAIKRLCAVPKLEIIGPAEALITFLFQEDDTLRSLAEKSWKTAGPPITTLEFDNNLSGALESATRSAHGETNPTKLSRFFRGIATIVDNIGKDVILKHISGAEQDPIKLAVHRIQPNVPFWQSLLRLFQVLMSKLRRDVWETISPLTPSGFGDVVFHDRKFVTLLHTTEQGAGGESQLLDLTEWMSDYIESIEPLLRPATSPTLLRQIINNDLPPLTRGLCFKEGMKILNSTLKAVEPEVLSGNVLVRQANELFMEYAGLAIEVAFSTEIFEDKLMEKHMLVAQQAAQQTIVSALALDVRFFLADHECLVQRKTSKPIYDADIRSNMWEVVSKSFPPNDSQFCKQMLYALKSFMEVDKIFISPKDTAFNEEKIKFNTRLSALDQPIANVLRSMSRCPSSVLDDVLLDQQSFEILLGLMLARSDDVAMSAEDVLLNGLKAEDKADALRLMLVKEFSIPILSLTSMSRQLAKSGLFAMMPRWVKTSSVIVDVLCDRTQGIIRQEMEPWQRSILRVYWDTQWRNLGTIFKRSRRWALNEDKSIMVEFLRDSMDYAETLFDNFWTFEQALRGSMEELKGKSLENSWSDRLLQDASKALNPFTSILSIQDEHLLQTCQKLICKMLGLLAEKEVPVADEGFFVNLKRYLFPETFPDYDASKTTPTNLTETQKAELSVAANRLSPNFIPVKQKTVIELSDEDYGDIPDDEMVKASMPPTAKKVQTKLDFQPRPASAPKATLPTKAPLRSGKKAKDDTNVQAFLEKRKAEQAAMQKRRKAALASKPKTAVVESSDEDSSSDDGGNTLFKLGSRAKIEVKDAKIAEARRKTAPRKLPAIKRMKDARARIPPDMSQLYKQIFKWDFFHDDSFPPGLSANHYTHVAKSFSAFGAYHKTFEPLLLLEAWQSFLKSKEEAMPSGCLELNIATRMRSDHFVELETTIENMSDRNRWFESDVVLLSSSKDPLKNTGEPHCIARVHSVNRRFTGKSEVSLRCDPGPIMLQNHMRNGGTLYGVKIMSLTTLEREYSALICLQYYDLREEILTARPSQLAEASEQQLEKTRNVYSVNEPQARAIISAVSNTGFTLIQGPPGTGKTKTVIGIVGALLSQSGDIIPIPGASPKKIPASKKILVCAPSNAAVDELVLRFKQGLRLSTGEKWTPSIVRIGRSDAINAEVKDVTLEELVEARMQPTNKTSIETGVPMEDLRKQHTQACEQRTAKQKQLDDARTKKLEPPVGLLTDIERLSENIRNLRRQLDQQRDQRKESGRNAEIFRRQLQQQIMNESHIICATLSGAGHDMLRNINVDFETVIIDEAAQSVELSALIPLKFGCEKCILVGDPQQLPPTVLSRHAAKFSYEKSLFVRMQENYPQSVHLLSIQYRMHPAISAFPSREFYNSGLKDGDGMAELRRQPWHDSSTFGPYRFFNVAGSESRQKTSLINQEEARTALALFSRITNDFPEINFDGRIGIVTPYRQQLGELKRTFQQRYGEKIFTGVEFNTVDAFQGRERDIIIFSCVRAAEEGGVGFLSDIRRMNVGLTRSKSSLFILGNSNFLVRNHMWKRLIEDAQARNMFTQNVHGLFNRSTRTSQRPGLPAPPPQMPPPPAPTHDANEVQATWDPMDIDTDPPPKPVRQQGMQGSRPNRARERQVPSPHPQGNRDANIICHNCGLKGHRRHECPNGRRYPNAPSAPQSLKRPAEPEYGGGAPPVKRAHTADATASNSSDLPMKDAPPAAAQPAPKGVIQRRSGPSDMFIRKKHKRPPGGPSN</sequence>
<evidence type="ECO:0000256" key="7">
    <source>
        <dbReference type="ARBA" id="ARBA00023242"/>
    </source>
</evidence>
<dbReference type="GO" id="GO:0006369">
    <property type="term" value="P:termination of RNA polymerase II transcription"/>
    <property type="evidence" value="ECO:0007669"/>
    <property type="project" value="TreeGrafter"/>
</dbReference>
<evidence type="ECO:0000259" key="11">
    <source>
        <dbReference type="PROSITE" id="PS50158"/>
    </source>
</evidence>
<feature type="region of interest" description="Disordered" evidence="10">
    <location>
        <begin position="1745"/>
        <end position="1827"/>
    </location>
</feature>
<feature type="region of interest" description="Disordered" evidence="10">
    <location>
        <begin position="1374"/>
        <end position="1395"/>
    </location>
</feature>
<gene>
    <name evidence="12" type="ORF">FN846DRAFT_909252</name>
</gene>
<feature type="domain" description="CCHC-type" evidence="11">
    <location>
        <begin position="1829"/>
        <end position="1844"/>
    </location>
</feature>
<dbReference type="InParanoid" id="A0A5J5ERJ9"/>
<feature type="region of interest" description="Disordered" evidence="10">
    <location>
        <begin position="885"/>
        <end position="972"/>
    </location>
</feature>
<keyword evidence="4" id="KW-0378">Hydrolase</keyword>
<evidence type="ECO:0000256" key="8">
    <source>
        <dbReference type="PROSITE-ProRule" id="PRU00047"/>
    </source>
</evidence>
<keyword evidence="8" id="KW-0862">Zinc</keyword>
<dbReference type="Proteomes" id="UP000326924">
    <property type="component" value="Unassembled WGS sequence"/>
</dbReference>
<dbReference type="GO" id="GO:0005524">
    <property type="term" value="F:ATP binding"/>
    <property type="evidence" value="ECO:0007669"/>
    <property type="project" value="UniProtKB-KW"/>
</dbReference>
<feature type="coiled-coil region" evidence="9">
    <location>
        <begin position="1404"/>
        <end position="1434"/>
    </location>
</feature>
<dbReference type="FunCoup" id="A0A5J5ERJ9">
    <property type="interactions" value="291"/>
</dbReference>
<evidence type="ECO:0000256" key="10">
    <source>
        <dbReference type="SAM" id="MobiDB-lite"/>
    </source>
</evidence>
<feature type="compositionally biased region" description="Pro residues" evidence="10">
    <location>
        <begin position="1758"/>
        <end position="1771"/>
    </location>
</feature>
<comment type="caution">
    <text evidence="12">The sequence shown here is derived from an EMBL/GenBank/DDBJ whole genome shotgun (WGS) entry which is preliminary data.</text>
</comment>
<comment type="subcellular location">
    <subcellularLocation>
        <location evidence="1">Nucleus</location>
    </subcellularLocation>
</comment>
<protein>
    <submittedName>
        <fullName evidence="12">SEN1 N terminal-domain-containing protein</fullName>
    </submittedName>
</protein>
<dbReference type="SUPFAM" id="SSF52540">
    <property type="entry name" value="P-loop containing nucleoside triphosphate hydrolases"/>
    <property type="match status" value="1"/>
</dbReference>
<keyword evidence="7" id="KW-0539">Nucleus</keyword>
<dbReference type="InterPro" id="IPR047187">
    <property type="entry name" value="SF1_C_Upf1"/>
</dbReference>
<keyword evidence="13" id="KW-1185">Reference proteome</keyword>
<feature type="compositionally biased region" description="Polar residues" evidence="10">
    <location>
        <begin position="1745"/>
        <end position="1755"/>
    </location>
</feature>
<feature type="region of interest" description="Disordered" evidence="10">
    <location>
        <begin position="1843"/>
        <end position="1931"/>
    </location>
</feature>
<dbReference type="CDD" id="cd18042">
    <property type="entry name" value="DEXXQc_SETX"/>
    <property type="match status" value="1"/>
</dbReference>
<dbReference type="InterPro" id="IPR027417">
    <property type="entry name" value="P-loop_NTPase"/>
</dbReference>
<dbReference type="Pfam" id="PF13086">
    <property type="entry name" value="AAA_11"/>
    <property type="match status" value="1"/>
</dbReference>
<dbReference type="PANTHER" id="PTHR10887">
    <property type="entry name" value="DNA2/NAM7 HELICASE FAMILY"/>
    <property type="match status" value="1"/>
</dbReference>
<dbReference type="GO" id="GO:0004386">
    <property type="term" value="F:helicase activity"/>
    <property type="evidence" value="ECO:0007669"/>
    <property type="project" value="UniProtKB-KW"/>
</dbReference>
<comment type="similarity">
    <text evidence="2">Belongs to the DNA2/NAM7 helicase family.</text>
</comment>
<evidence type="ECO:0000256" key="4">
    <source>
        <dbReference type="ARBA" id="ARBA00022801"/>
    </source>
</evidence>
<evidence type="ECO:0000313" key="12">
    <source>
        <dbReference type="EMBL" id="KAA8900507.1"/>
    </source>
</evidence>
<dbReference type="OrthoDB" id="6513042at2759"/>
<dbReference type="InterPro" id="IPR041677">
    <property type="entry name" value="DNA2/NAM7_AAA_11"/>
</dbReference>
<dbReference type="Pfam" id="PF23576">
    <property type="entry name" value="SEN1_barrel"/>
    <property type="match status" value="1"/>
</dbReference>
<dbReference type="InterPro" id="IPR001878">
    <property type="entry name" value="Znf_CCHC"/>
</dbReference>
<feature type="compositionally biased region" description="Low complexity" evidence="10">
    <location>
        <begin position="1894"/>
        <end position="1903"/>
    </location>
</feature>
<evidence type="ECO:0000256" key="9">
    <source>
        <dbReference type="SAM" id="Coils"/>
    </source>
</evidence>
<dbReference type="GO" id="GO:0016787">
    <property type="term" value="F:hydrolase activity"/>
    <property type="evidence" value="ECO:0007669"/>
    <property type="project" value="UniProtKB-KW"/>
</dbReference>
<dbReference type="GO" id="GO:0005694">
    <property type="term" value="C:chromosome"/>
    <property type="evidence" value="ECO:0007669"/>
    <property type="project" value="UniProtKB-ARBA"/>
</dbReference>
<dbReference type="Pfam" id="PF12726">
    <property type="entry name" value="SEN1_N"/>
    <property type="match status" value="1"/>
</dbReference>
<keyword evidence="6" id="KW-0067">ATP-binding</keyword>
<evidence type="ECO:0000313" key="13">
    <source>
        <dbReference type="Proteomes" id="UP000326924"/>
    </source>
</evidence>
<dbReference type="FunFam" id="3.40.50.300:FF:000326">
    <property type="entry name" value="P-loop containing nucleoside triphosphate hydrolase"/>
    <property type="match status" value="1"/>
</dbReference>
<dbReference type="EMBL" id="VXIS01000153">
    <property type="protein sequence ID" value="KAA8900507.1"/>
    <property type="molecule type" value="Genomic_DNA"/>
</dbReference>